<feature type="region of interest" description="Disordered" evidence="1">
    <location>
        <begin position="1"/>
        <end position="96"/>
    </location>
</feature>
<organism evidence="4">
    <name type="scientific">Hydatigena taeniaeformis</name>
    <name type="common">Feline tapeworm</name>
    <name type="synonym">Taenia taeniaeformis</name>
    <dbReference type="NCBI Taxonomy" id="6205"/>
    <lineage>
        <taxon>Eukaryota</taxon>
        <taxon>Metazoa</taxon>
        <taxon>Spiralia</taxon>
        <taxon>Lophotrochozoa</taxon>
        <taxon>Platyhelminthes</taxon>
        <taxon>Cestoda</taxon>
        <taxon>Eucestoda</taxon>
        <taxon>Cyclophyllidea</taxon>
        <taxon>Taeniidae</taxon>
        <taxon>Hydatigera</taxon>
    </lineage>
</organism>
<reference evidence="4" key="1">
    <citation type="submission" date="2017-02" db="UniProtKB">
        <authorList>
            <consortium name="WormBaseParasite"/>
        </authorList>
    </citation>
    <scope>IDENTIFICATION</scope>
</reference>
<dbReference type="AlphaFoldDB" id="A0A0R3WY76"/>
<accession>A0A0R3WY76</accession>
<dbReference type="EMBL" id="UYWX01008636">
    <property type="protein sequence ID" value="VDM27478.1"/>
    <property type="molecule type" value="Genomic_DNA"/>
</dbReference>
<dbReference type="OrthoDB" id="6265693at2759"/>
<keyword evidence="3" id="KW-1185">Reference proteome</keyword>
<evidence type="ECO:0000313" key="4">
    <source>
        <dbReference type="WBParaSite" id="TTAC_0000571601-mRNA-1"/>
    </source>
</evidence>
<reference evidence="2 3" key="2">
    <citation type="submission" date="2018-11" db="EMBL/GenBank/DDBJ databases">
        <authorList>
            <consortium name="Pathogen Informatics"/>
        </authorList>
    </citation>
    <scope>NUCLEOTIDE SEQUENCE [LARGE SCALE GENOMIC DNA]</scope>
</reference>
<evidence type="ECO:0000256" key="1">
    <source>
        <dbReference type="SAM" id="MobiDB-lite"/>
    </source>
</evidence>
<dbReference type="WBParaSite" id="TTAC_0000571601-mRNA-1">
    <property type="protein sequence ID" value="TTAC_0000571601-mRNA-1"/>
    <property type="gene ID" value="TTAC_0000571601"/>
</dbReference>
<evidence type="ECO:0000313" key="2">
    <source>
        <dbReference type="EMBL" id="VDM27478.1"/>
    </source>
</evidence>
<name>A0A0R3WY76_HYDTA</name>
<dbReference type="STRING" id="6205.A0A0R3WY76"/>
<dbReference type="Proteomes" id="UP000274429">
    <property type="component" value="Unassembled WGS sequence"/>
</dbReference>
<proteinExistence type="predicted"/>
<protein>
    <submittedName>
        <fullName evidence="4">Cnn_1N domain-containing protein</fullName>
    </submittedName>
</protein>
<evidence type="ECO:0000313" key="3">
    <source>
        <dbReference type="Proteomes" id="UP000274429"/>
    </source>
</evidence>
<gene>
    <name evidence="2" type="ORF">TTAC_LOCUS5702</name>
</gene>
<sequence length="212" mass="24591">MRDLFYSVQTGSDDAARQKTSDDVDFASTFSEPHNNRSRQAIPAKSRTSKPPSSRHQRPNHLACSWNPSDHTEDSVTSEYEQSEDLAQRRENKTPSRRFHTCIRGAASAVDLRRSLYRASTGCLKHRGKSMETLPDNTPLDVQLLYKLQNELYDLHDRLQYAENANTSRLEEAIRHIGVLESELRRSREQRNSPEEKRWQNVSPSEWHLWVT</sequence>